<dbReference type="GO" id="GO:1902201">
    <property type="term" value="P:negative regulation of bacterial-type flagellum-dependent cell motility"/>
    <property type="evidence" value="ECO:0007669"/>
    <property type="project" value="TreeGrafter"/>
</dbReference>
<evidence type="ECO:0000256" key="4">
    <source>
        <dbReference type="SAM" id="Phobius"/>
    </source>
</evidence>
<dbReference type="PANTHER" id="PTHR45138">
    <property type="entry name" value="REGULATORY COMPONENTS OF SENSORY TRANSDUCTION SYSTEM"/>
    <property type="match status" value="1"/>
</dbReference>
<dbReference type="EC" id="2.7.7.65" evidence="2"/>
<evidence type="ECO:0000256" key="3">
    <source>
        <dbReference type="ARBA" id="ARBA00034247"/>
    </source>
</evidence>
<comment type="cofactor">
    <cofactor evidence="1">
        <name>Mg(2+)</name>
        <dbReference type="ChEBI" id="CHEBI:18420"/>
    </cofactor>
</comment>
<dbReference type="Gene3D" id="3.30.70.270">
    <property type="match status" value="1"/>
</dbReference>
<keyword evidence="4" id="KW-0472">Membrane</keyword>
<gene>
    <name evidence="6" type="ORF">E0H85_16525</name>
</gene>
<name>A0A4R0EE45_9GAMM</name>
<feature type="transmembrane region" description="Helical" evidence="4">
    <location>
        <begin position="121"/>
        <end position="144"/>
    </location>
</feature>
<dbReference type="Proteomes" id="UP000291380">
    <property type="component" value="Unassembled WGS sequence"/>
</dbReference>
<accession>A0A4R0EE45</accession>
<organism evidence="6 7">
    <name type="scientific">Acinetobacter terrae</name>
    <dbReference type="NCBI Taxonomy" id="2731247"/>
    <lineage>
        <taxon>Bacteria</taxon>
        <taxon>Pseudomonadati</taxon>
        <taxon>Pseudomonadota</taxon>
        <taxon>Gammaproteobacteria</taxon>
        <taxon>Moraxellales</taxon>
        <taxon>Moraxellaceae</taxon>
        <taxon>Acinetobacter</taxon>
        <taxon>Acinetobacter Taxon 24</taxon>
    </lineage>
</organism>
<dbReference type="InterPro" id="IPR029787">
    <property type="entry name" value="Nucleotide_cyclase"/>
</dbReference>
<dbReference type="PROSITE" id="PS50887">
    <property type="entry name" value="GGDEF"/>
    <property type="match status" value="1"/>
</dbReference>
<dbReference type="EMBL" id="SJOA01000039">
    <property type="protein sequence ID" value="TCB53873.1"/>
    <property type="molecule type" value="Genomic_DNA"/>
</dbReference>
<feature type="transmembrane region" description="Helical" evidence="4">
    <location>
        <begin position="96"/>
        <end position="115"/>
    </location>
</feature>
<dbReference type="FunFam" id="3.30.70.270:FF:000001">
    <property type="entry name" value="Diguanylate cyclase domain protein"/>
    <property type="match status" value="1"/>
</dbReference>
<sequence length="382" mass="43741">MQYVNLPDTQYFLLVYPICLILIGAVFIAAHLWFKAPKYLLWMGLGCIFPSVALGAQTLMTNAQLRLTAPWFALFYLGGAWAVVHGMLLKANSKSNIFVATTLIVVGMALLLYFTHFDEKLWPRIVIINIVILCLEVLALPKVYDLFKKTYALEKLLCLSYVLLFAYGVIRTLIVIVYLQNVQYVNLVTTEWWMMMVSVNLLLSLWFAIIVSAVAVKERFDIINEERLRDSLTKLYNRNGFLEKTKDLFNELQHDQVYLVMCDIDNFKDINDTWGHVVGDKILCEIADLLKSNIRQGDIAGRFGGEEFIILLQSADEESSFALLERLRKKIEDHLFINHIRITASFGAARIDADSKLMSALEIADKRLYNAKNNGRNRVCFN</sequence>
<dbReference type="PANTHER" id="PTHR45138:SF9">
    <property type="entry name" value="DIGUANYLATE CYCLASE DGCM-RELATED"/>
    <property type="match status" value="1"/>
</dbReference>
<evidence type="ECO:0000313" key="6">
    <source>
        <dbReference type="EMBL" id="TCB53873.1"/>
    </source>
</evidence>
<comment type="catalytic activity">
    <reaction evidence="3">
        <text>2 GTP = 3',3'-c-di-GMP + 2 diphosphate</text>
        <dbReference type="Rhea" id="RHEA:24898"/>
        <dbReference type="ChEBI" id="CHEBI:33019"/>
        <dbReference type="ChEBI" id="CHEBI:37565"/>
        <dbReference type="ChEBI" id="CHEBI:58805"/>
        <dbReference type="EC" id="2.7.7.65"/>
    </reaction>
</comment>
<dbReference type="NCBIfam" id="TIGR00254">
    <property type="entry name" value="GGDEF"/>
    <property type="match status" value="1"/>
</dbReference>
<keyword evidence="4" id="KW-0812">Transmembrane</keyword>
<dbReference type="InterPro" id="IPR000160">
    <property type="entry name" value="GGDEF_dom"/>
</dbReference>
<evidence type="ECO:0000313" key="7">
    <source>
        <dbReference type="Proteomes" id="UP000291380"/>
    </source>
</evidence>
<dbReference type="InterPro" id="IPR043128">
    <property type="entry name" value="Rev_trsase/Diguanyl_cyclase"/>
</dbReference>
<dbReference type="GO" id="GO:0005886">
    <property type="term" value="C:plasma membrane"/>
    <property type="evidence" value="ECO:0007669"/>
    <property type="project" value="TreeGrafter"/>
</dbReference>
<protein>
    <recommendedName>
        <fullName evidence="2">diguanylate cyclase</fullName>
        <ecNumber evidence="2">2.7.7.65</ecNumber>
    </recommendedName>
</protein>
<comment type="caution">
    <text evidence="6">The sequence shown here is derived from an EMBL/GenBank/DDBJ whole genome shotgun (WGS) entry which is preliminary data.</text>
</comment>
<evidence type="ECO:0000256" key="2">
    <source>
        <dbReference type="ARBA" id="ARBA00012528"/>
    </source>
</evidence>
<dbReference type="GO" id="GO:0052621">
    <property type="term" value="F:diguanylate cyclase activity"/>
    <property type="evidence" value="ECO:0007669"/>
    <property type="project" value="UniProtKB-EC"/>
</dbReference>
<keyword evidence="4" id="KW-1133">Transmembrane helix</keyword>
<feature type="domain" description="GGDEF" evidence="5">
    <location>
        <begin position="255"/>
        <end position="382"/>
    </location>
</feature>
<dbReference type="SMART" id="SM00267">
    <property type="entry name" value="GGDEF"/>
    <property type="match status" value="1"/>
</dbReference>
<dbReference type="GO" id="GO:0043709">
    <property type="term" value="P:cell adhesion involved in single-species biofilm formation"/>
    <property type="evidence" value="ECO:0007669"/>
    <property type="project" value="TreeGrafter"/>
</dbReference>
<feature type="transmembrane region" description="Helical" evidence="4">
    <location>
        <begin position="71"/>
        <end position="89"/>
    </location>
</feature>
<dbReference type="OrthoDB" id="9812260at2"/>
<dbReference type="Pfam" id="PF00990">
    <property type="entry name" value="GGDEF"/>
    <property type="match status" value="1"/>
</dbReference>
<dbReference type="CDD" id="cd01949">
    <property type="entry name" value="GGDEF"/>
    <property type="match status" value="1"/>
</dbReference>
<evidence type="ECO:0000259" key="5">
    <source>
        <dbReference type="PROSITE" id="PS50887"/>
    </source>
</evidence>
<dbReference type="AlphaFoldDB" id="A0A4R0EE45"/>
<dbReference type="SUPFAM" id="SSF55073">
    <property type="entry name" value="Nucleotide cyclase"/>
    <property type="match status" value="1"/>
</dbReference>
<dbReference type="InterPro" id="IPR050469">
    <property type="entry name" value="Diguanylate_Cyclase"/>
</dbReference>
<evidence type="ECO:0000256" key="1">
    <source>
        <dbReference type="ARBA" id="ARBA00001946"/>
    </source>
</evidence>
<reference evidence="6 7" key="1">
    <citation type="submission" date="2019-02" db="EMBL/GenBank/DDBJ databases">
        <title>High diversity of culturable Acinetobacter species in natural soil and water ecosystems.</title>
        <authorList>
            <person name="Radolfova-Krizova L."/>
            <person name="Nemec A."/>
        </authorList>
    </citation>
    <scope>NUCLEOTIDE SEQUENCE [LARGE SCALE GENOMIC DNA]</scope>
    <source>
        <strain evidence="6 7">ANC 4281</strain>
    </source>
</reference>
<feature type="transmembrane region" description="Helical" evidence="4">
    <location>
        <begin position="12"/>
        <end position="34"/>
    </location>
</feature>
<proteinExistence type="predicted"/>
<feature type="transmembrane region" description="Helical" evidence="4">
    <location>
        <begin position="192"/>
        <end position="216"/>
    </location>
</feature>
<feature type="transmembrane region" description="Helical" evidence="4">
    <location>
        <begin position="156"/>
        <end position="180"/>
    </location>
</feature>